<dbReference type="GO" id="GO:0008270">
    <property type="term" value="F:zinc ion binding"/>
    <property type="evidence" value="ECO:0007669"/>
    <property type="project" value="InterPro"/>
</dbReference>
<dbReference type="GO" id="GO:0031012">
    <property type="term" value="C:extracellular matrix"/>
    <property type="evidence" value="ECO:0007669"/>
    <property type="project" value="InterPro"/>
</dbReference>
<dbReference type="InterPro" id="IPR001818">
    <property type="entry name" value="Pept_M10_metallopeptidase"/>
</dbReference>
<dbReference type="OrthoDB" id="2148705at2"/>
<protein>
    <recommendedName>
        <fullName evidence="5">Peptidase M10 metallopeptidase domain-containing protein</fullName>
    </recommendedName>
</protein>
<dbReference type="SUPFAM" id="SSF55486">
    <property type="entry name" value="Metalloproteases ('zincins'), catalytic domain"/>
    <property type="match status" value="1"/>
</dbReference>
<dbReference type="eggNOG" id="COG5549">
    <property type="taxonomic scope" value="Bacteria"/>
</dbReference>
<dbReference type="Proteomes" id="UP000030361">
    <property type="component" value="Chromosome"/>
</dbReference>
<evidence type="ECO:0000313" key="6">
    <source>
        <dbReference type="EMBL" id="AQW21367.1"/>
    </source>
</evidence>
<dbReference type="EMBL" id="CP018906">
    <property type="protein sequence ID" value="AQW21367.1"/>
    <property type="molecule type" value="Genomic_DNA"/>
</dbReference>
<dbReference type="KEGG" id="lcu:PL11_005190"/>
<accession>A0A1S6QID9</accession>
<name>A0A1S6QID9_9LACO</name>
<keyword evidence="3" id="KW-0378">Hydrolase</keyword>
<dbReference type="GO" id="GO:0004222">
    <property type="term" value="F:metalloendopeptidase activity"/>
    <property type="evidence" value="ECO:0007669"/>
    <property type="project" value="InterPro"/>
</dbReference>
<keyword evidence="4" id="KW-0862">Zinc</keyword>
<feature type="domain" description="Peptidase M10 metallopeptidase" evidence="5">
    <location>
        <begin position="131"/>
        <end position="272"/>
    </location>
</feature>
<evidence type="ECO:0000256" key="2">
    <source>
        <dbReference type="ARBA" id="ARBA00022723"/>
    </source>
</evidence>
<gene>
    <name evidence="6" type="ORF">PL11_005190</name>
</gene>
<evidence type="ECO:0000313" key="7">
    <source>
        <dbReference type="Proteomes" id="UP000030361"/>
    </source>
</evidence>
<dbReference type="GO" id="GO:0006508">
    <property type="term" value="P:proteolysis"/>
    <property type="evidence" value="ECO:0007669"/>
    <property type="project" value="UniProtKB-KW"/>
</dbReference>
<reference evidence="6 7" key="1">
    <citation type="journal article" date="2015" name="Genome Announc.">
        <title>Genome Sequence of Lactobacillus curieae CCTCC M 2011381T, a Novel Producer of Gamma-aminobutyric Acid.</title>
        <authorList>
            <person name="Wang Y."/>
            <person name="Wang Y."/>
            <person name="Lang C."/>
            <person name="Wei D."/>
            <person name="Xu P."/>
            <person name="Xie J."/>
        </authorList>
    </citation>
    <scope>NUCLEOTIDE SEQUENCE [LARGE SCALE GENOMIC DNA]</scope>
    <source>
        <strain evidence="6 7">CCTCC M 2011381</strain>
    </source>
</reference>
<proteinExistence type="predicted"/>
<keyword evidence="2" id="KW-0479">Metal-binding</keyword>
<dbReference type="InterPro" id="IPR024079">
    <property type="entry name" value="MetalloPept_cat_dom_sf"/>
</dbReference>
<organism evidence="6 7">
    <name type="scientific">Lentilactobacillus curieae</name>
    <dbReference type="NCBI Taxonomy" id="1138822"/>
    <lineage>
        <taxon>Bacteria</taxon>
        <taxon>Bacillati</taxon>
        <taxon>Bacillota</taxon>
        <taxon>Bacilli</taxon>
        <taxon>Lactobacillales</taxon>
        <taxon>Lactobacillaceae</taxon>
        <taxon>Lentilactobacillus</taxon>
    </lineage>
</organism>
<sequence length="273" mass="31005">MYLKPIKLVTIIATLGIIPIEANASRANYKVNRLGRITNRNYRYYKRIPHPKSKSLGRLKKNETFLFDQKKIINSRTSYLHFYYVGNRGAWINSKAVSFSHVKYQPTHTGRTVSKPKPVPVTPISDNKWSTKNINVFIENMDSDYQSIWQNAVNKWNQTNVVSLNLVSSKQSADVTLQTQSERPKDFQSPTTTGCSYFSSNHHRFIKARGILLSHPLAEANYSTHQKENVATHELGHILGLKHNDVSPSVMNPNVCDEQISASDIAALKTIYS</sequence>
<dbReference type="Pfam" id="PF00413">
    <property type="entry name" value="Peptidase_M10"/>
    <property type="match status" value="1"/>
</dbReference>
<evidence type="ECO:0000259" key="5">
    <source>
        <dbReference type="Pfam" id="PF00413"/>
    </source>
</evidence>
<dbReference type="AlphaFoldDB" id="A0A1S6QID9"/>
<keyword evidence="7" id="KW-1185">Reference proteome</keyword>
<dbReference type="RefSeq" id="WP_035167816.1">
    <property type="nucleotide sequence ID" value="NZ_CP018906.1"/>
</dbReference>
<evidence type="ECO:0000256" key="3">
    <source>
        <dbReference type="ARBA" id="ARBA00022801"/>
    </source>
</evidence>
<keyword evidence="1" id="KW-0645">Protease</keyword>
<evidence type="ECO:0000256" key="1">
    <source>
        <dbReference type="ARBA" id="ARBA00022670"/>
    </source>
</evidence>
<evidence type="ECO:0000256" key="4">
    <source>
        <dbReference type="ARBA" id="ARBA00022833"/>
    </source>
</evidence>
<dbReference type="Gene3D" id="3.40.390.10">
    <property type="entry name" value="Collagenase (Catalytic Domain)"/>
    <property type="match status" value="1"/>
</dbReference>